<reference evidence="11" key="1">
    <citation type="submission" date="2020-05" db="EMBL/GenBank/DDBJ databases">
        <authorList>
            <person name="Chiriac C."/>
            <person name="Salcher M."/>
            <person name="Ghai R."/>
            <person name="Kavagutti S V."/>
        </authorList>
    </citation>
    <scope>NUCLEOTIDE SEQUENCE</scope>
</reference>
<dbReference type="PANTHER" id="PTHR30425:SF1">
    <property type="entry name" value="PHOSPHATE TRANSPORT SYSTEM PERMEASE PROTEIN PSTC"/>
    <property type="match status" value="1"/>
</dbReference>
<dbReference type="SUPFAM" id="SSF161098">
    <property type="entry name" value="MetI-like"/>
    <property type="match status" value="1"/>
</dbReference>
<organism evidence="11">
    <name type="scientific">freshwater metagenome</name>
    <dbReference type="NCBI Taxonomy" id="449393"/>
    <lineage>
        <taxon>unclassified sequences</taxon>
        <taxon>metagenomes</taxon>
        <taxon>ecological metagenomes</taxon>
    </lineage>
</organism>
<evidence type="ECO:0000256" key="3">
    <source>
        <dbReference type="ARBA" id="ARBA00022448"/>
    </source>
</evidence>
<dbReference type="AlphaFoldDB" id="A0A6J5YYD2"/>
<evidence type="ECO:0000259" key="10">
    <source>
        <dbReference type="PROSITE" id="PS50928"/>
    </source>
</evidence>
<sequence>MAETPVRIKLANRKPARGDRLFFGISSLSAMISLTLVFLILLFLGQRSLQTFIDQGWAFVTGSTWDATLAEPVFQIFPMLYGSVLVSLIGLVIAVPTSIAVAYFIEYMAARPIARIATLLVDLLAALPSILIGMWGVLVFSPVAASWSKLITVHLGHLSFFENRMDNALRSPFIAGWVVAIMIIPIITSVSREVMSRVDRELIAAAYALGGTAFSVMRRVVIPNSRSGILGGILLGLGRALGETVAIFYVLNLVFKVNFFHILEPEGGSIASVIIAKFGEAESFELDALMAAGVVLFVITLIINMIATGIVQRAEKKMAS</sequence>
<protein>
    <submittedName>
        <fullName evidence="11">Unannotated protein</fullName>
    </submittedName>
</protein>
<evidence type="ECO:0000313" key="11">
    <source>
        <dbReference type="EMBL" id="CAB4335505.1"/>
    </source>
</evidence>
<accession>A0A6J5YYD2</accession>
<evidence type="ECO:0000256" key="6">
    <source>
        <dbReference type="ARBA" id="ARBA00022692"/>
    </source>
</evidence>
<feature type="transmembrane region" description="Helical" evidence="9">
    <location>
        <begin position="228"/>
        <end position="251"/>
    </location>
</feature>
<evidence type="ECO:0000256" key="8">
    <source>
        <dbReference type="ARBA" id="ARBA00023136"/>
    </source>
</evidence>
<evidence type="ECO:0000256" key="1">
    <source>
        <dbReference type="ARBA" id="ARBA00004651"/>
    </source>
</evidence>
<comment type="similarity">
    <text evidence="2">Belongs to the binding-protein-dependent transport system permease family. CysTW subfamily.</text>
</comment>
<feature type="domain" description="ABC transmembrane type-1" evidence="10">
    <location>
        <begin position="80"/>
        <end position="307"/>
    </location>
</feature>
<evidence type="ECO:0000256" key="2">
    <source>
        <dbReference type="ARBA" id="ARBA00007069"/>
    </source>
</evidence>
<dbReference type="GO" id="GO:0005886">
    <property type="term" value="C:plasma membrane"/>
    <property type="evidence" value="ECO:0007669"/>
    <property type="project" value="UniProtKB-SubCell"/>
</dbReference>
<keyword evidence="6 9" id="KW-0812">Transmembrane</keyword>
<feature type="transmembrane region" description="Helical" evidence="9">
    <location>
        <begin position="173"/>
        <end position="190"/>
    </location>
</feature>
<dbReference type="GO" id="GO:0005315">
    <property type="term" value="F:phosphate transmembrane transporter activity"/>
    <property type="evidence" value="ECO:0007669"/>
    <property type="project" value="InterPro"/>
</dbReference>
<keyword evidence="4" id="KW-1003">Cell membrane</keyword>
<dbReference type="Pfam" id="PF00528">
    <property type="entry name" value="BPD_transp_1"/>
    <property type="match status" value="1"/>
</dbReference>
<evidence type="ECO:0000256" key="4">
    <source>
        <dbReference type="ARBA" id="ARBA00022475"/>
    </source>
</evidence>
<dbReference type="InterPro" id="IPR051124">
    <property type="entry name" value="Phosphate_Transport_Permease"/>
</dbReference>
<dbReference type="EMBL" id="CAESAJ010000041">
    <property type="protein sequence ID" value="CAB4335505.1"/>
    <property type="molecule type" value="Genomic_DNA"/>
</dbReference>
<name>A0A6J5YYD2_9ZZZZ</name>
<keyword evidence="5" id="KW-0592">Phosphate transport</keyword>
<dbReference type="CDD" id="cd06261">
    <property type="entry name" value="TM_PBP2"/>
    <property type="match status" value="1"/>
</dbReference>
<dbReference type="Gene3D" id="1.10.3720.10">
    <property type="entry name" value="MetI-like"/>
    <property type="match status" value="1"/>
</dbReference>
<proteinExistence type="inferred from homology"/>
<dbReference type="PROSITE" id="PS50928">
    <property type="entry name" value="ABC_TM1"/>
    <property type="match status" value="1"/>
</dbReference>
<feature type="transmembrane region" description="Helical" evidence="9">
    <location>
        <begin position="21"/>
        <end position="44"/>
    </location>
</feature>
<keyword evidence="3" id="KW-0813">Transport</keyword>
<evidence type="ECO:0000256" key="7">
    <source>
        <dbReference type="ARBA" id="ARBA00022989"/>
    </source>
</evidence>
<evidence type="ECO:0000256" key="9">
    <source>
        <dbReference type="SAM" id="Phobius"/>
    </source>
</evidence>
<keyword evidence="7 9" id="KW-1133">Transmembrane helix</keyword>
<feature type="transmembrane region" description="Helical" evidence="9">
    <location>
        <begin position="288"/>
        <end position="311"/>
    </location>
</feature>
<dbReference type="InterPro" id="IPR000515">
    <property type="entry name" value="MetI-like"/>
</dbReference>
<dbReference type="GO" id="GO:0006817">
    <property type="term" value="P:phosphate ion transport"/>
    <property type="evidence" value="ECO:0007669"/>
    <property type="project" value="UniProtKB-KW"/>
</dbReference>
<comment type="subcellular location">
    <subcellularLocation>
        <location evidence="1">Cell membrane</location>
        <topology evidence="1">Multi-pass membrane protein</topology>
    </subcellularLocation>
</comment>
<dbReference type="InterPro" id="IPR011864">
    <property type="entry name" value="Phosphate_PstC"/>
</dbReference>
<keyword evidence="8 9" id="KW-0472">Membrane</keyword>
<gene>
    <name evidence="11" type="ORF">UFOPK3770_00534</name>
</gene>
<dbReference type="PANTHER" id="PTHR30425">
    <property type="entry name" value="PHOSPHATE TRANSPORT SYSTEM PERMEASE PROTEIN PST"/>
    <property type="match status" value="1"/>
</dbReference>
<feature type="transmembrane region" description="Helical" evidence="9">
    <location>
        <begin position="79"/>
        <end position="105"/>
    </location>
</feature>
<dbReference type="InterPro" id="IPR035906">
    <property type="entry name" value="MetI-like_sf"/>
</dbReference>
<evidence type="ECO:0000256" key="5">
    <source>
        <dbReference type="ARBA" id="ARBA00022592"/>
    </source>
</evidence>
<feature type="transmembrane region" description="Helical" evidence="9">
    <location>
        <begin position="117"/>
        <end position="138"/>
    </location>
</feature>
<dbReference type="NCBIfam" id="TIGR02138">
    <property type="entry name" value="phosphate_pstC"/>
    <property type="match status" value="1"/>
</dbReference>